<dbReference type="Proteomes" id="UP000217103">
    <property type="component" value="Unassembled WGS sequence"/>
</dbReference>
<name>A0A1H0ZR78_9ACTN</name>
<evidence type="ECO:0000313" key="3">
    <source>
        <dbReference type="EMBL" id="SDQ29526.1"/>
    </source>
</evidence>
<dbReference type="GO" id="GO:0071949">
    <property type="term" value="F:FAD binding"/>
    <property type="evidence" value="ECO:0007669"/>
    <property type="project" value="InterPro"/>
</dbReference>
<dbReference type="GO" id="GO:0008688">
    <property type="term" value="F:3-(3-hydroxyphenyl)propionate hydroxylase activity"/>
    <property type="evidence" value="ECO:0007669"/>
    <property type="project" value="TreeGrafter"/>
</dbReference>
<dbReference type="InterPro" id="IPR050631">
    <property type="entry name" value="PheA/TfdB_FAD_monoxygenase"/>
</dbReference>
<evidence type="ECO:0000256" key="1">
    <source>
        <dbReference type="ARBA" id="ARBA00023002"/>
    </source>
</evidence>
<keyword evidence="1" id="KW-0560">Oxidoreductase</keyword>
<reference evidence="3 4" key="1">
    <citation type="submission" date="2016-10" db="EMBL/GenBank/DDBJ databases">
        <authorList>
            <person name="de Groot N.N."/>
        </authorList>
    </citation>
    <scope>NUCLEOTIDE SEQUENCE [LARGE SCALE GENOMIC DNA]</scope>
    <source>
        <strain evidence="3 4">DSM 43794</strain>
    </source>
</reference>
<dbReference type="PANTHER" id="PTHR43476:SF3">
    <property type="entry name" value="FAD-BINDING MONOOXYGENASE"/>
    <property type="match status" value="1"/>
</dbReference>
<evidence type="ECO:0000313" key="4">
    <source>
        <dbReference type="Proteomes" id="UP000217103"/>
    </source>
</evidence>
<accession>A0A1H0ZR78</accession>
<dbReference type="OrthoDB" id="8670884at2"/>
<dbReference type="AlphaFoldDB" id="A0A1H0ZR78"/>
<proteinExistence type="predicted"/>
<gene>
    <name evidence="3" type="ORF">SAMN04489764_0081</name>
</gene>
<dbReference type="Gene3D" id="3.50.50.60">
    <property type="entry name" value="FAD/NAD(P)-binding domain"/>
    <property type="match status" value="1"/>
</dbReference>
<protein>
    <submittedName>
        <fullName evidence="3">Flavoprotein hydroxylase</fullName>
    </submittedName>
</protein>
<dbReference type="Gene3D" id="3.30.70.2450">
    <property type="match status" value="1"/>
</dbReference>
<dbReference type="InterPro" id="IPR002938">
    <property type="entry name" value="FAD-bd"/>
</dbReference>
<keyword evidence="4" id="KW-1185">Reference proteome</keyword>
<dbReference type="EMBL" id="FNKK01000002">
    <property type="protein sequence ID" value="SDQ29526.1"/>
    <property type="molecule type" value="Genomic_DNA"/>
</dbReference>
<dbReference type="PANTHER" id="PTHR43476">
    <property type="entry name" value="3-(3-HYDROXY-PHENYL)PROPIONATE/3-HYDROXYCINNAMIC ACID HYDROXYLASE"/>
    <property type="match status" value="1"/>
</dbReference>
<dbReference type="GO" id="GO:0019622">
    <property type="term" value="P:3-(3-hydroxy)phenylpropionate catabolic process"/>
    <property type="evidence" value="ECO:0007669"/>
    <property type="project" value="TreeGrafter"/>
</dbReference>
<dbReference type="SUPFAM" id="SSF51905">
    <property type="entry name" value="FAD/NAD(P)-binding domain"/>
    <property type="match status" value="1"/>
</dbReference>
<feature type="domain" description="FAD-binding" evidence="2">
    <location>
        <begin position="3"/>
        <end position="340"/>
    </location>
</feature>
<evidence type="ECO:0000259" key="2">
    <source>
        <dbReference type="Pfam" id="PF01494"/>
    </source>
</evidence>
<dbReference type="RefSeq" id="WP_093256669.1">
    <property type="nucleotide sequence ID" value="NZ_FNKK01000002.1"/>
</dbReference>
<dbReference type="NCBIfam" id="NF004829">
    <property type="entry name" value="PRK06183.1-3"/>
    <property type="match status" value="1"/>
</dbReference>
<dbReference type="PRINTS" id="PR00420">
    <property type="entry name" value="RNGMNOXGNASE"/>
</dbReference>
<dbReference type="InterPro" id="IPR036188">
    <property type="entry name" value="FAD/NAD-bd_sf"/>
</dbReference>
<sequence length="513" mass="55019">MTADVIVVGFGPVGQLTTALLAGYGRRVTVVERFPRPYPMPRAVSYDGESARILAAAGAAEAVAEFTEPSGTYRWENGSGELLFEVSVAESGHSGWPDFTSVYQPGLEAALTARAVSLPGVRVLRGHEAVDVRDEGESATVTVRRPDGVEETLEAGWVVGCDGANSIVRSAAGASWIDLGFAGDWLTCDVELHEPRTFHPNNLQVCDPARPRTAVSAGPGHRRWEFMRLPGEPLAEFGTAENVWRLLALFDVNPGNATLLRHSVYTFRACYADRWRSGRLLLAGDAAHLMPPFAGQGMSSGFRDAANLAWKLDAVIRGVAGERLLDTYGEERSVHVQHAIGVSVTLGRVICQTDPKAARDRDEVILASRRRGLTKPPPTAVHPLTGGLIWADSFRAGTLIPQGRVAAGGKTARFDDLVPPGLLLLTPRPAAAVTGDPGFERLRGLGVRVVPITAPGSPHDGFVDVDGVYLPYLEGRDVLVRPDFYVYGSSETGRLAELAEALWTAFEAESVTA</sequence>
<dbReference type="STRING" id="35622.SAMN04489764_0081"/>
<dbReference type="Pfam" id="PF01494">
    <property type="entry name" value="FAD_binding_3"/>
    <property type="match status" value="1"/>
</dbReference>
<organism evidence="3 4">
    <name type="scientific">Thermostaphylospora chromogena</name>
    <dbReference type="NCBI Taxonomy" id="35622"/>
    <lineage>
        <taxon>Bacteria</taxon>
        <taxon>Bacillati</taxon>
        <taxon>Actinomycetota</taxon>
        <taxon>Actinomycetes</taxon>
        <taxon>Streptosporangiales</taxon>
        <taxon>Thermomonosporaceae</taxon>
        <taxon>Thermostaphylospora</taxon>
    </lineage>
</organism>